<reference evidence="3 4" key="1">
    <citation type="submission" date="2008-07" db="EMBL/GenBank/DDBJ databases">
        <authorList>
            <person name="El-Sayed N."/>
            <person name="Caler E."/>
            <person name="Inman J."/>
            <person name="Amedeo P."/>
            <person name="Hass B."/>
            <person name="Wortman J."/>
        </authorList>
    </citation>
    <scope>NUCLEOTIDE SEQUENCE [LARGE SCALE GENOMIC DNA]</scope>
    <source>
        <strain evidence="4">ATCC 50983 / TXsc</strain>
    </source>
</reference>
<dbReference type="Proteomes" id="UP000007800">
    <property type="component" value="Unassembled WGS sequence"/>
</dbReference>
<proteinExistence type="predicted"/>
<protein>
    <recommendedName>
        <fullName evidence="2">Mei2-like C-terminal RNA recognition motif domain-containing protein</fullName>
    </recommendedName>
</protein>
<dbReference type="OrthoDB" id="417481at2759"/>
<feature type="region of interest" description="Disordered" evidence="1">
    <location>
        <begin position="296"/>
        <end position="321"/>
    </location>
</feature>
<keyword evidence="4" id="KW-1185">Reference proteome</keyword>
<accession>C5L433</accession>
<evidence type="ECO:0000259" key="2">
    <source>
        <dbReference type="Pfam" id="PF04059"/>
    </source>
</evidence>
<evidence type="ECO:0000313" key="3">
    <source>
        <dbReference type="EMBL" id="EER08499.1"/>
    </source>
</evidence>
<evidence type="ECO:0000313" key="4">
    <source>
        <dbReference type="Proteomes" id="UP000007800"/>
    </source>
</evidence>
<feature type="compositionally biased region" description="Low complexity" evidence="1">
    <location>
        <begin position="166"/>
        <end position="179"/>
    </location>
</feature>
<gene>
    <name evidence="3" type="ORF">Pmar_PMAR015918</name>
</gene>
<dbReference type="InterPro" id="IPR007201">
    <property type="entry name" value="Mei2-like_Rrm_C"/>
</dbReference>
<dbReference type="AlphaFoldDB" id="C5L433"/>
<feature type="region of interest" description="Disordered" evidence="1">
    <location>
        <begin position="162"/>
        <end position="183"/>
    </location>
</feature>
<dbReference type="SUPFAM" id="SSF54928">
    <property type="entry name" value="RNA-binding domain, RBD"/>
    <property type="match status" value="1"/>
</dbReference>
<name>C5L433_PERM5</name>
<organism evidence="4">
    <name type="scientific">Perkinsus marinus (strain ATCC 50983 / TXsc)</name>
    <dbReference type="NCBI Taxonomy" id="423536"/>
    <lineage>
        <taxon>Eukaryota</taxon>
        <taxon>Sar</taxon>
        <taxon>Alveolata</taxon>
        <taxon>Perkinsozoa</taxon>
        <taxon>Perkinsea</taxon>
        <taxon>Perkinsida</taxon>
        <taxon>Perkinsidae</taxon>
        <taxon>Perkinsus</taxon>
    </lineage>
</organism>
<dbReference type="GO" id="GO:0003676">
    <property type="term" value="F:nucleic acid binding"/>
    <property type="evidence" value="ECO:0007669"/>
    <property type="project" value="InterPro"/>
</dbReference>
<evidence type="ECO:0000256" key="1">
    <source>
        <dbReference type="SAM" id="MobiDB-lite"/>
    </source>
</evidence>
<sequence length="335" mass="37271">MTASAPTGLGALTWHGGDRFGIALATSTCTRTSLSGYLSKRNDYQRPIRACTSDSELRIVWPTKAGDGVDHYKEVSEPKAILDQHVYNVGIDSTPGSIKINRGVTVRILNTKNGQSNPLPETLRTLTDYSLSSLLELWSNKIPCKQRTMGVRQMIVTRKARHPVPEATSSSYSTEGTSTVEEDSGLLPDTLSDLLRGFRGRYNFYYVPLTFRTRTSIGYAFVDFGTPSDALEFYDQFNGVQISDDKHMVVVSAHAQGLDAQIRLLRNSPVNTNTCSAFKPRLFELGSGKELDFPPAQFVPKKGHSHRSRHRQRRASSSAARERQFFGYSSFPNVH</sequence>
<dbReference type="InterPro" id="IPR012677">
    <property type="entry name" value="Nucleotide-bd_a/b_plait_sf"/>
</dbReference>
<dbReference type="InParanoid" id="C5L433"/>
<dbReference type="Gene3D" id="3.30.70.330">
    <property type="match status" value="1"/>
</dbReference>
<dbReference type="Pfam" id="PF04059">
    <property type="entry name" value="RRM_2"/>
    <property type="match status" value="1"/>
</dbReference>
<feature type="domain" description="Mei2-like C-terminal RNA recognition motif" evidence="2">
    <location>
        <begin position="198"/>
        <end position="262"/>
    </location>
</feature>
<dbReference type="EMBL" id="GG678949">
    <property type="protein sequence ID" value="EER08499.1"/>
    <property type="molecule type" value="Genomic_DNA"/>
</dbReference>
<dbReference type="RefSeq" id="XP_002776683.1">
    <property type="nucleotide sequence ID" value="XM_002776637.1"/>
</dbReference>
<dbReference type="GeneID" id="9041862"/>
<dbReference type="InterPro" id="IPR035979">
    <property type="entry name" value="RBD_domain_sf"/>
</dbReference>
<feature type="compositionally biased region" description="Basic residues" evidence="1">
    <location>
        <begin position="301"/>
        <end position="314"/>
    </location>
</feature>